<proteinExistence type="predicted"/>
<name>A0A090DEK7_MESPL</name>
<evidence type="ECO:0000313" key="2">
    <source>
        <dbReference type="Proteomes" id="UP000045285"/>
    </source>
</evidence>
<evidence type="ECO:0000313" key="1">
    <source>
        <dbReference type="EMBL" id="CDX11839.1"/>
    </source>
</evidence>
<protein>
    <submittedName>
        <fullName evidence="1">Uncharacterized protein</fullName>
    </submittedName>
</protein>
<dbReference type="AlphaFoldDB" id="A0A090DEK7"/>
<keyword evidence="2" id="KW-1185">Reference proteome</keyword>
<sequence length="77" mass="8189">MSELGRTTRPQSGPARKLLVLKVCGERLANSRQVSVAASDQKPASASKPAPAFLRHQPEGCQLAPGLGQIERDLPKS</sequence>
<reference evidence="2" key="1">
    <citation type="submission" date="2014-08" db="EMBL/GenBank/DDBJ databases">
        <authorList>
            <person name="Moulin L."/>
        </authorList>
    </citation>
    <scope>NUCLEOTIDE SEQUENCE [LARGE SCALE GENOMIC DNA]</scope>
</reference>
<accession>A0A090DEK7</accession>
<gene>
    <name evidence="1" type="ORF">MPL3356_110191</name>
</gene>
<dbReference type="Proteomes" id="UP000045285">
    <property type="component" value="Unassembled WGS sequence"/>
</dbReference>
<dbReference type="EMBL" id="CCMZ01000003">
    <property type="protein sequence ID" value="CDX11839.1"/>
    <property type="molecule type" value="Genomic_DNA"/>
</dbReference>
<organism evidence="1 2">
    <name type="scientific">Mesorhizobium plurifarium</name>
    <dbReference type="NCBI Taxonomy" id="69974"/>
    <lineage>
        <taxon>Bacteria</taxon>
        <taxon>Pseudomonadati</taxon>
        <taxon>Pseudomonadota</taxon>
        <taxon>Alphaproteobacteria</taxon>
        <taxon>Hyphomicrobiales</taxon>
        <taxon>Phyllobacteriaceae</taxon>
        <taxon>Mesorhizobium</taxon>
    </lineage>
</organism>